<proteinExistence type="predicted"/>
<accession>A0A7S2LHJ0</accession>
<name>A0A7S2LHJ0_9STRA</name>
<dbReference type="AlphaFoldDB" id="A0A7S2LHJ0"/>
<dbReference type="PANTHER" id="PTHR13244">
    <property type="entry name" value="ZINC FINGER MYND DOMAIN CONTAINING PROTEIN 10"/>
    <property type="match status" value="1"/>
</dbReference>
<reference evidence="1" key="1">
    <citation type="submission" date="2021-01" db="EMBL/GenBank/DDBJ databases">
        <authorList>
            <person name="Corre E."/>
            <person name="Pelletier E."/>
            <person name="Niang G."/>
            <person name="Scheremetjew M."/>
            <person name="Finn R."/>
            <person name="Kale V."/>
            <person name="Holt S."/>
            <person name="Cochrane G."/>
            <person name="Meng A."/>
            <person name="Brown T."/>
            <person name="Cohen L."/>
        </authorList>
    </citation>
    <scope>NUCLEOTIDE SEQUENCE</scope>
    <source>
        <strain evidence="1">B650</strain>
    </source>
</reference>
<dbReference type="GO" id="GO:0005737">
    <property type="term" value="C:cytoplasm"/>
    <property type="evidence" value="ECO:0007669"/>
    <property type="project" value="TreeGrafter"/>
</dbReference>
<sequence>MKIYEQSSQPVCDFPSVQLVHGSEAEQIIENLETMGVAEVGSDKFLRQYGVNLERCSMQAHASAASNSEEFVVDSILSFSKFSVLTETLLAVEAWRVFVLPKLKSKLAENKNCLRIAFTLHVETTIVGLLNLALYKRESCGELESECAVALVDYCARCMSALAVPLSDNKVVKRQKIPESTPYMEYTNTSKTCKSNESELSPLKEIEDMLLDTEFRTYVASTSLARYLCEYIDEFPLSVQTRILDTHDFLMMIIPLIDEPPWTRRRIVNGTRIWEKLVDNQWTQVPPSELLQCTKCEAQCWFTVYFLTCSDQCRKQYGLNAFRKGQLLRLRKYLNEVMLDQLPVLTDLTRYIDELSLLNVPENATGHGSALLMQELGVMRDRIIRKVEWNVTADEQFNEIFSRMGDIRDPILREISGIYGSDEVGELVGHQQNSLVNPLSHEFDNATLSIEEESRCSNFNLRAVEGTDDLVKTEHGMFRRIKLTAIPHDGHEACLCSSARISLQLSYVGLQPFNKKVESNFSFPKKSHNDGSAKTWCQLGSLKEKVVLQICFVRNAGVEAFSIGHLYLSCGMA</sequence>
<dbReference type="EMBL" id="HBGY01029829">
    <property type="protein sequence ID" value="CAD9606663.1"/>
    <property type="molecule type" value="Transcribed_RNA"/>
</dbReference>
<evidence type="ECO:0000313" key="1">
    <source>
        <dbReference type="EMBL" id="CAD9606663.1"/>
    </source>
</evidence>
<organism evidence="1">
    <name type="scientific">Leptocylindrus danicus</name>
    <dbReference type="NCBI Taxonomy" id="163516"/>
    <lineage>
        <taxon>Eukaryota</taxon>
        <taxon>Sar</taxon>
        <taxon>Stramenopiles</taxon>
        <taxon>Ochrophyta</taxon>
        <taxon>Bacillariophyta</taxon>
        <taxon>Coscinodiscophyceae</taxon>
        <taxon>Chaetocerotophycidae</taxon>
        <taxon>Leptocylindrales</taxon>
        <taxon>Leptocylindraceae</taxon>
        <taxon>Leptocylindrus</taxon>
    </lineage>
</organism>
<protein>
    <submittedName>
        <fullName evidence="1">Uncharacterized protein</fullName>
    </submittedName>
</protein>
<dbReference type="InterPro" id="IPR052298">
    <property type="entry name" value="ZMYND10"/>
</dbReference>
<dbReference type="PANTHER" id="PTHR13244:SF7">
    <property type="entry name" value="ZINC FINGER MYND DOMAIN-CONTAINING PROTEIN 10"/>
    <property type="match status" value="1"/>
</dbReference>
<gene>
    <name evidence="1" type="ORF">LDAN0321_LOCUS18530</name>
</gene>